<organism evidence="2 3">
    <name type="scientific">Australozyma saopauloensis</name>
    <dbReference type="NCBI Taxonomy" id="291208"/>
    <lineage>
        <taxon>Eukaryota</taxon>
        <taxon>Fungi</taxon>
        <taxon>Dikarya</taxon>
        <taxon>Ascomycota</taxon>
        <taxon>Saccharomycotina</taxon>
        <taxon>Pichiomycetes</taxon>
        <taxon>Metschnikowiaceae</taxon>
        <taxon>Australozyma</taxon>
    </lineage>
</organism>
<reference evidence="2 3" key="1">
    <citation type="submission" date="2023-10" db="EMBL/GenBank/DDBJ databases">
        <title>Draft Genome Sequence of Candida saopaulonensis from a very Premature Infant with Sepsis.</title>
        <authorList>
            <person name="Ning Y."/>
            <person name="Dai R."/>
            <person name="Xiao M."/>
            <person name="Xu Y."/>
            <person name="Yan Q."/>
            <person name="Zhang L."/>
        </authorList>
    </citation>
    <scope>NUCLEOTIDE SEQUENCE [LARGE SCALE GENOMIC DNA]</scope>
    <source>
        <strain evidence="2 3">19XY460</strain>
    </source>
</reference>
<accession>A0AAX4HGH1</accession>
<dbReference type="EMBL" id="CP138900">
    <property type="protein sequence ID" value="WPK27700.1"/>
    <property type="molecule type" value="Genomic_DNA"/>
</dbReference>
<dbReference type="Proteomes" id="UP001338582">
    <property type="component" value="Chromosome 7"/>
</dbReference>
<name>A0AAX4HGH1_9ASCO</name>
<feature type="region of interest" description="Disordered" evidence="1">
    <location>
        <begin position="64"/>
        <end position="96"/>
    </location>
</feature>
<evidence type="ECO:0000313" key="2">
    <source>
        <dbReference type="EMBL" id="WPK27700.1"/>
    </source>
</evidence>
<feature type="compositionally biased region" description="Polar residues" evidence="1">
    <location>
        <begin position="70"/>
        <end position="82"/>
    </location>
</feature>
<dbReference type="AlphaFoldDB" id="A0AAX4HGH1"/>
<feature type="compositionally biased region" description="Basic and acidic residues" evidence="1">
    <location>
        <begin position="83"/>
        <end position="92"/>
    </location>
</feature>
<dbReference type="KEGG" id="asau:88176156"/>
<sequence length="278" mass="31591">MSTDRIALPTENYEPYYRSLQEFSATVEENSRIIGRIARVIDVDLAYPSSNVLTLETGSNGLVLEKNGNDDQTGGTENFNGRETSENGHELAESNTLKSPFESLSETQQDDYLRDYLDNVLDIKGISLDADFPLEGIANEKVRLLLEDNYRLTVLKRMKLQKNQALLKMLRDYEVLLSQVIMPRLSKEVSEQNTKTLQNINKIALPESLAQRNLVWLKYLQYTEQLEKIRGFAESMEAVSLELLEPPRIDRLGAELGIVGNVLAYTNKRERGESPFIV</sequence>
<evidence type="ECO:0000313" key="3">
    <source>
        <dbReference type="Proteomes" id="UP001338582"/>
    </source>
</evidence>
<protein>
    <submittedName>
        <fullName evidence="2">Uncharacterized protein</fullName>
    </submittedName>
</protein>
<dbReference type="GeneID" id="88176156"/>
<dbReference type="RefSeq" id="XP_062880077.1">
    <property type="nucleotide sequence ID" value="XM_063024007.1"/>
</dbReference>
<keyword evidence="3" id="KW-1185">Reference proteome</keyword>
<evidence type="ECO:0000256" key="1">
    <source>
        <dbReference type="SAM" id="MobiDB-lite"/>
    </source>
</evidence>
<gene>
    <name evidence="2" type="ORF">PUMCH_005097</name>
</gene>
<proteinExistence type="predicted"/>